<dbReference type="GO" id="GO:0004725">
    <property type="term" value="F:protein tyrosine phosphatase activity"/>
    <property type="evidence" value="ECO:0007669"/>
    <property type="project" value="UniProtKB-EC"/>
</dbReference>
<evidence type="ECO:0000256" key="8">
    <source>
        <dbReference type="ARBA" id="ARBA00022912"/>
    </source>
</evidence>
<evidence type="ECO:0000256" key="11">
    <source>
        <dbReference type="ARBA" id="ARBA00023288"/>
    </source>
</evidence>
<dbReference type="InterPro" id="IPR000387">
    <property type="entry name" value="Tyr_Pase_dom"/>
</dbReference>
<keyword evidence="12" id="KW-0636">Prenylation</keyword>
<dbReference type="GO" id="GO:0005769">
    <property type="term" value="C:early endosome"/>
    <property type="evidence" value="ECO:0007669"/>
    <property type="project" value="UniProtKB-SubCell"/>
</dbReference>
<evidence type="ECO:0000256" key="14">
    <source>
        <dbReference type="ARBA" id="ARBA00057132"/>
    </source>
</evidence>
<sequence>MVSRQLLRPVITDVIYKDMHFIIMDSPTKDTAENFAQECANLHVSDLIRVCEDKYPTVAFEKRGISVHHWEFDDGSPPPESVLDQWFELLRLRFYNTGTNNHHRGHSVTDEDKRSAVPFPVAVHCLAGYGRAPVLVTVALLELGMANQDAIELIRSKRKGAFNDRQLAYLVNYHARGRLRRDARRCRIL</sequence>
<dbReference type="GO" id="GO:0005886">
    <property type="term" value="C:plasma membrane"/>
    <property type="evidence" value="ECO:0007669"/>
    <property type="project" value="UniProtKB-SubCell"/>
</dbReference>
<dbReference type="AlphaFoldDB" id="A0A0V0J9F7"/>
<keyword evidence="10" id="KW-1015">Disulfide bond</keyword>
<dbReference type="EC" id="3.1.3.48" evidence="3"/>
<keyword evidence="4" id="KW-1003">Cell membrane</keyword>
<dbReference type="GO" id="GO:0009966">
    <property type="term" value="P:regulation of signal transduction"/>
    <property type="evidence" value="ECO:0007669"/>
    <property type="project" value="UniProtKB-ARBA"/>
</dbReference>
<comment type="subunit">
    <text evidence="15">Interacts with tubulin.</text>
</comment>
<keyword evidence="11" id="KW-0449">Lipoprotein</keyword>
<dbReference type="SUPFAM" id="SSF52799">
    <property type="entry name" value="(Phosphotyrosine protein) phosphatases II"/>
    <property type="match status" value="1"/>
</dbReference>
<evidence type="ECO:0000256" key="4">
    <source>
        <dbReference type="ARBA" id="ARBA00022475"/>
    </source>
</evidence>
<evidence type="ECO:0000256" key="16">
    <source>
        <dbReference type="ARBA" id="ARBA00069015"/>
    </source>
</evidence>
<keyword evidence="6" id="KW-0967">Endosome</keyword>
<gene>
    <name evidence="19" type="primary">TP4A1</name>
    <name evidence="19" type="ORF">TR160283</name>
</gene>
<dbReference type="InterPro" id="IPR003595">
    <property type="entry name" value="Tyr_Pase_cat"/>
</dbReference>
<keyword evidence="5" id="KW-0488">Methylation</keyword>
<proteinExistence type="predicted"/>
<dbReference type="GO" id="GO:0043542">
    <property type="term" value="P:endothelial cell migration"/>
    <property type="evidence" value="ECO:0007669"/>
    <property type="project" value="UniProtKB-ARBA"/>
</dbReference>
<comment type="subcellular location">
    <subcellularLocation>
        <location evidence="1">Cell membrane</location>
    </subcellularLocation>
    <subcellularLocation>
        <location evidence="2">Early endosome</location>
    </subcellularLocation>
</comment>
<evidence type="ECO:0000256" key="9">
    <source>
        <dbReference type="ARBA" id="ARBA00023136"/>
    </source>
</evidence>
<evidence type="ECO:0000256" key="15">
    <source>
        <dbReference type="ARBA" id="ARBA00064590"/>
    </source>
</evidence>
<evidence type="ECO:0000256" key="10">
    <source>
        <dbReference type="ARBA" id="ARBA00023157"/>
    </source>
</evidence>
<evidence type="ECO:0000256" key="6">
    <source>
        <dbReference type="ARBA" id="ARBA00022753"/>
    </source>
</evidence>
<evidence type="ECO:0000256" key="2">
    <source>
        <dbReference type="ARBA" id="ARBA00004412"/>
    </source>
</evidence>
<comment type="catalytic activity">
    <reaction evidence="13">
        <text>O-phospho-L-tyrosyl-[protein] + H2O = L-tyrosyl-[protein] + phosphate</text>
        <dbReference type="Rhea" id="RHEA:10684"/>
        <dbReference type="Rhea" id="RHEA-COMP:10136"/>
        <dbReference type="Rhea" id="RHEA-COMP:20101"/>
        <dbReference type="ChEBI" id="CHEBI:15377"/>
        <dbReference type="ChEBI" id="CHEBI:43474"/>
        <dbReference type="ChEBI" id="CHEBI:46858"/>
        <dbReference type="ChEBI" id="CHEBI:61978"/>
        <dbReference type="EC" id="3.1.3.48"/>
    </reaction>
</comment>
<evidence type="ECO:0000313" key="19">
    <source>
        <dbReference type="EMBL" id="JAP61943.1"/>
    </source>
</evidence>
<dbReference type="PROSITE" id="PS50056">
    <property type="entry name" value="TYR_PHOSPHATASE_2"/>
    <property type="match status" value="1"/>
</dbReference>
<keyword evidence="8" id="KW-0904">Protein phosphatase</keyword>
<keyword evidence="7" id="KW-0378">Hydrolase</keyword>
<feature type="domain" description="Tyrosine specific protein phosphatases" evidence="18">
    <location>
        <begin position="120"/>
        <end position="169"/>
    </location>
</feature>
<dbReference type="InterPro" id="IPR029021">
    <property type="entry name" value="Prot-tyrosine_phosphatase-like"/>
</dbReference>
<reference evidence="19" key="1">
    <citation type="submission" date="2016-01" db="EMBL/GenBank/DDBJ databases">
        <title>Reference transcriptome for the parasite Schistocephalus solidus: insights into the molecular evolution of parasitism.</title>
        <authorList>
            <person name="Hebert F.O."/>
            <person name="Grambauer S."/>
            <person name="Barber I."/>
            <person name="Landry C.R."/>
            <person name="Aubin-Horth N."/>
        </authorList>
    </citation>
    <scope>NUCLEOTIDE SEQUENCE</scope>
</reference>
<evidence type="ECO:0000256" key="5">
    <source>
        <dbReference type="ARBA" id="ARBA00022481"/>
    </source>
</evidence>
<dbReference type="InterPro" id="IPR050561">
    <property type="entry name" value="PTP"/>
</dbReference>
<evidence type="ECO:0000256" key="3">
    <source>
        <dbReference type="ARBA" id="ARBA00013064"/>
    </source>
</evidence>
<evidence type="ECO:0000256" key="7">
    <source>
        <dbReference type="ARBA" id="ARBA00022801"/>
    </source>
</evidence>
<organism evidence="19">
    <name type="scientific">Schistocephalus solidus</name>
    <name type="common">Tapeworm</name>
    <dbReference type="NCBI Taxonomy" id="70667"/>
    <lineage>
        <taxon>Eukaryota</taxon>
        <taxon>Metazoa</taxon>
        <taxon>Spiralia</taxon>
        <taxon>Lophotrochozoa</taxon>
        <taxon>Platyhelminthes</taxon>
        <taxon>Cestoda</taxon>
        <taxon>Eucestoda</taxon>
        <taxon>Diphyllobothriidea</taxon>
        <taxon>Diphyllobothriidae</taxon>
        <taxon>Schistocephalus</taxon>
    </lineage>
</organism>
<evidence type="ECO:0000256" key="13">
    <source>
        <dbReference type="ARBA" id="ARBA00051722"/>
    </source>
</evidence>
<dbReference type="CDD" id="cd14500">
    <property type="entry name" value="PTP-IVa"/>
    <property type="match status" value="1"/>
</dbReference>
<protein>
    <recommendedName>
        <fullName evidence="16">Protein tyrosine phosphatase type IVA 3</fullName>
        <ecNumber evidence="3">3.1.3.48</ecNumber>
    </recommendedName>
    <alternativeName>
        <fullName evidence="17">Protein-tyrosine phosphatase 4a3</fullName>
    </alternativeName>
</protein>
<dbReference type="FunFam" id="3.90.190.10:FF:000105">
    <property type="entry name" value="Protein tyrosine phosphatase type IVA 3"/>
    <property type="match status" value="1"/>
</dbReference>
<evidence type="ECO:0000259" key="18">
    <source>
        <dbReference type="PROSITE" id="PS50056"/>
    </source>
</evidence>
<name>A0A0V0J9F7_SCHSO</name>
<comment type="function">
    <text evidence="14">Protein tyrosine phosphatase which stimulates progression from G1 into S phase during mitosis. Enhances cell proliferation, cell motility and invasive activity, and promotes cancer metastasis. May be involved in the progression of cardiac hypertrophy by inhibiting intracellular calcium mobilization in response to angiotensin II.</text>
</comment>
<evidence type="ECO:0000256" key="12">
    <source>
        <dbReference type="ARBA" id="ARBA00023289"/>
    </source>
</evidence>
<dbReference type="Gene3D" id="3.90.190.10">
    <property type="entry name" value="Protein tyrosine phosphatase superfamily"/>
    <property type="match status" value="1"/>
</dbReference>
<evidence type="ECO:0000256" key="1">
    <source>
        <dbReference type="ARBA" id="ARBA00004236"/>
    </source>
</evidence>
<dbReference type="PANTHER" id="PTHR23339">
    <property type="entry name" value="TYROSINE SPECIFIC PROTEIN PHOSPHATASE AND DUAL SPECIFICITY PROTEIN PHOSPHATASE"/>
    <property type="match status" value="1"/>
</dbReference>
<accession>A0A0V0J9F7</accession>
<keyword evidence="9" id="KW-0472">Membrane</keyword>
<evidence type="ECO:0000256" key="17">
    <source>
        <dbReference type="ARBA" id="ARBA00082375"/>
    </source>
</evidence>
<dbReference type="SMART" id="SM00404">
    <property type="entry name" value="PTPc_motif"/>
    <property type="match status" value="1"/>
</dbReference>
<dbReference type="EMBL" id="GEEE01001282">
    <property type="protein sequence ID" value="JAP61943.1"/>
    <property type="molecule type" value="Transcribed_RNA"/>
</dbReference>